<dbReference type="PANTHER" id="PTHR30250:SF11">
    <property type="entry name" value="O-ANTIGEN TRANSPORTER-RELATED"/>
    <property type="match status" value="1"/>
</dbReference>
<dbReference type="GO" id="GO:0005886">
    <property type="term" value="C:plasma membrane"/>
    <property type="evidence" value="ECO:0007669"/>
    <property type="project" value="UniProtKB-SubCell"/>
</dbReference>
<feature type="transmembrane region" description="Helical" evidence="6">
    <location>
        <begin position="12"/>
        <end position="32"/>
    </location>
</feature>
<feature type="transmembrane region" description="Helical" evidence="6">
    <location>
        <begin position="468"/>
        <end position="488"/>
    </location>
</feature>
<feature type="transmembrane region" description="Helical" evidence="6">
    <location>
        <begin position="342"/>
        <end position="360"/>
    </location>
</feature>
<proteinExistence type="predicted"/>
<evidence type="ECO:0000256" key="2">
    <source>
        <dbReference type="ARBA" id="ARBA00022475"/>
    </source>
</evidence>
<dbReference type="InterPro" id="IPR050833">
    <property type="entry name" value="Poly_Biosynth_Transport"/>
</dbReference>
<comment type="subcellular location">
    <subcellularLocation>
        <location evidence="1">Cell membrane</location>
        <topology evidence="1">Multi-pass membrane protein</topology>
    </subcellularLocation>
</comment>
<feature type="transmembrane region" description="Helical" evidence="6">
    <location>
        <begin position="403"/>
        <end position="423"/>
    </location>
</feature>
<evidence type="ECO:0000313" key="8">
    <source>
        <dbReference type="Proteomes" id="UP000440066"/>
    </source>
</evidence>
<dbReference type="Pfam" id="PF01943">
    <property type="entry name" value="Polysacc_synt"/>
    <property type="match status" value="1"/>
</dbReference>
<accession>A0A844CBP9</accession>
<feature type="transmembrane region" description="Helical" evidence="6">
    <location>
        <begin position="88"/>
        <end position="109"/>
    </location>
</feature>
<feature type="transmembrane region" description="Helical" evidence="6">
    <location>
        <begin position="435"/>
        <end position="456"/>
    </location>
</feature>
<dbReference type="AlphaFoldDB" id="A0A844CBP9"/>
<dbReference type="Proteomes" id="UP000440066">
    <property type="component" value="Unassembled WGS sequence"/>
</dbReference>
<keyword evidence="4 6" id="KW-1133">Transmembrane helix</keyword>
<feature type="transmembrane region" description="Helical" evidence="6">
    <location>
        <begin position="162"/>
        <end position="180"/>
    </location>
</feature>
<feature type="transmembrane region" description="Helical" evidence="6">
    <location>
        <begin position="44"/>
        <end position="67"/>
    </location>
</feature>
<feature type="transmembrane region" description="Helical" evidence="6">
    <location>
        <begin position="315"/>
        <end position="336"/>
    </location>
</feature>
<feature type="transmembrane region" description="Helical" evidence="6">
    <location>
        <begin position="380"/>
        <end position="397"/>
    </location>
</feature>
<keyword evidence="5 6" id="KW-0472">Membrane</keyword>
<feature type="transmembrane region" description="Helical" evidence="6">
    <location>
        <begin position="129"/>
        <end position="150"/>
    </location>
</feature>
<keyword evidence="3 6" id="KW-0812">Transmembrane</keyword>
<evidence type="ECO:0000256" key="3">
    <source>
        <dbReference type="ARBA" id="ARBA00022692"/>
    </source>
</evidence>
<dbReference type="InterPro" id="IPR002797">
    <property type="entry name" value="Polysacc_synth"/>
</dbReference>
<gene>
    <name evidence="7" type="ORF">GF867_04980</name>
</gene>
<name>A0A844CBP9_9LACT</name>
<evidence type="ECO:0000256" key="5">
    <source>
        <dbReference type="ARBA" id="ARBA00023136"/>
    </source>
</evidence>
<dbReference type="PANTHER" id="PTHR30250">
    <property type="entry name" value="PST FAMILY PREDICTED COLANIC ACID TRANSPORTER"/>
    <property type="match status" value="1"/>
</dbReference>
<protein>
    <submittedName>
        <fullName evidence="7">Oligosaccharide flippase family protein</fullName>
    </submittedName>
</protein>
<organism evidence="7 8">
    <name type="scientific">Fundicoccus ignavus</name>
    <dbReference type="NCBI Taxonomy" id="2664442"/>
    <lineage>
        <taxon>Bacteria</taxon>
        <taxon>Bacillati</taxon>
        <taxon>Bacillota</taxon>
        <taxon>Bacilli</taxon>
        <taxon>Lactobacillales</taxon>
        <taxon>Aerococcaceae</taxon>
        <taxon>Fundicoccus</taxon>
    </lineage>
</organism>
<evidence type="ECO:0000256" key="1">
    <source>
        <dbReference type="ARBA" id="ARBA00004651"/>
    </source>
</evidence>
<evidence type="ECO:0000313" key="7">
    <source>
        <dbReference type="EMBL" id="MRJ46921.1"/>
    </source>
</evidence>
<evidence type="ECO:0000256" key="4">
    <source>
        <dbReference type="ARBA" id="ARBA00022989"/>
    </source>
</evidence>
<keyword evidence="2" id="KW-1003">Cell membrane</keyword>
<evidence type="ECO:0000256" key="6">
    <source>
        <dbReference type="SAM" id="Phobius"/>
    </source>
</evidence>
<comment type="caution">
    <text evidence="7">The sequence shown here is derived from an EMBL/GenBank/DDBJ whole genome shotgun (WGS) entry which is preliminary data.</text>
</comment>
<dbReference type="EMBL" id="WJQT01000004">
    <property type="protein sequence ID" value="MRJ46921.1"/>
    <property type="molecule type" value="Genomic_DNA"/>
</dbReference>
<dbReference type="RefSeq" id="WP_153832000.1">
    <property type="nucleotide sequence ID" value="NZ_WJQT01000004.1"/>
</dbReference>
<sequence length="501" mass="56603">MQPRVNQLKIGVVLSYISKVIQIVVGLLYTPIMIRLLGQNEYGLYNIATSVIAYLGILNFGFSSAYMRFYSRYKIEDEKNKIATLNGMFLLIFSALGIIAIIAGIIVTVNVDVMFGKTLLKEEIITAQILMLILVINLGVSFPVIVFNTFIQANEKFIFQNALQILRQVSTPLISLPLLLTGYGSIGMVIGTVTVNIIVEIITVYYTFKKMNISFSFNEFDKPLMKEMTIYSSFIFINMVVDQVNNNVDKTILGRYSGTIPVAIYSVALTLNSYYTQISSGISNVFIPRVHRMVSANVDNIELTKLFTRIGRIQFIMLSVILSGFIFFGRPFIGIWAGEDYFTSYITTLILMIPITIPLIQNIGIEFQRAKNMHQFRSYLYLFMAIGNIIISIPLSIKYGAVGAALGTGLSYVLGNGIVMNWYNHTKIGLDMKYFWKEIAKFFPAFIPPVIYGILINKFVDLYILKNLLINGLVYVAIFVVSMWFLGLNKYEKGLVRSPFK</sequence>
<feature type="transmembrane region" description="Helical" evidence="6">
    <location>
        <begin position="186"/>
        <end position="208"/>
    </location>
</feature>
<reference evidence="7 8" key="1">
    <citation type="submission" date="2019-11" db="EMBL/GenBank/DDBJ databases">
        <title>Characterisation of Fundicoccus ignavus gen. nov. sp. nov., a novel genus of the family Aerococcaceae from bulk tank milk.</title>
        <authorList>
            <person name="Siebert A."/>
            <person name="Huptas C."/>
            <person name="Wenning M."/>
            <person name="Scherer S."/>
            <person name="Doll E.V."/>
        </authorList>
    </citation>
    <scope>NUCLEOTIDE SEQUENCE [LARGE SCALE GENOMIC DNA]</scope>
    <source>
        <strain evidence="7 8">DSM 109652</strain>
    </source>
</reference>